<proteinExistence type="predicted"/>
<feature type="compositionally biased region" description="Basic and acidic residues" evidence="1">
    <location>
        <begin position="671"/>
        <end position="683"/>
    </location>
</feature>
<name>A0A914C3T8_9BILA</name>
<reference evidence="3" key="1">
    <citation type="submission" date="2022-11" db="UniProtKB">
        <authorList>
            <consortium name="WormBaseParasite"/>
        </authorList>
    </citation>
    <scope>IDENTIFICATION</scope>
</reference>
<dbReference type="WBParaSite" id="ACRNAN_Path_221.g822.t1">
    <property type="protein sequence ID" value="ACRNAN_Path_221.g822.t1"/>
    <property type="gene ID" value="ACRNAN_Path_221.g822"/>
</dbReference>
<dbReference type="Proteomes" id="UP000887540">
    <property type="component" value="Unplaced"/>
</dbReference>
<evidence type="ECO:0000256" key="1">
    <source>
        <dbReference type="SAM" id="MobiDB-lite"/>
    </source>
</evidence>
<feature type="compositionally biased region" description="Basic and acidic residues" evidence="1">
    <location>
        <begin position="692"/>
        <end position="702"/>
    </location>
</feature>
<evidence type="ECO:0000313" key="3">
    <source>
        <dbReference type="WBParaSite" id="ACRNAN_Path_221.g822.t1"/>
    </source>
</evidence>
<feature type="compositionally biased region" description="Basic and acidic residues" evidence="1">
    <location>
        <begin position="388"/>
        <end position="422"/>
    </location>
</feature>
<feature type="region of interest" description="Disordered" evidence="1">
    <location>
        <begin position="367"/>
        <end position="429"/>
    </location>
</feature>
<keyword evidence="2" id="KW-1185">Reference proteome</keyword>
<evidence type="ECO:0000313" key="2">
    <source>
        <dbReference type="Proteomes" id="UP000887540"/>
    </source>
</evidence>
<feature type="region of interest" description="Disordered" evidence="1">
    <location>
        <begin position="632"/>
        <end position="702"/>
    </location>
</feature>
<dbReference type="AlphaFoldDB" id="A0A914C3T8"/>
<sequence>MPIGGVTSPMPMINAANRVPFPIDRKNSTISPLVSMPRDDSDEDDDEKIKYPIREAVARTMNFLIVVVGVKELVPTLIPFVQRSVILTTLVAVAETALSETETAVVFVRAVAPITILLRVVVMKFLIVVVGVKELVPTLIPFVQRSVMLTTLVAVAETALSETETAVVFVRAVAPIIILLHVVEMKIGMNVVDVKQPATIPIHLVHLSVELVLAVVEMDGFAIKMETASIHNSVSPTNVVKELAQILVLLACLIVNLAASRDVNALFLVVLFETISESVFLRLNVRIKILQAAVAYEQPTCIKIPSNAPMPSGGVAPPMPMIGGVTPPMPMPIGGITSPMPMPIGGVTPPMPMPIGGVTPPMPMINATSRIPSVDRKNSTAPPLVPMPRDENGDDRRGNENNQHRFGGGHHDNQDRFDEGHHKGSSRSCRQDNEFFDRCGGCESTCTNPNIVVILTTLVAVAETALSETETAIVFLRETVPITILLRVVGMKFGMNVVDVKQPATIPIHLVHLTVDVVLAVVEMDGFAIQMEIASIDNSVSLTNVDRMKFSTDVVQVVKELAQILVLFACLIVNLAASRDVNALFLMVLFEIVLEIVFLRLNARVKILQILSIFFLISLLTKKLDGQATGSANAPMPIGGVTPPMPMINATSRVPSEDRKNSTIAPLVPMPRDENDDNRKDSENGDDQAQFDGDHHKGSSSK</sequence>
<accession>A0A914C3T8</accession>
<protein>
    <submittedName>
        <fullName evidence="3">Uncharacterized protein</fullName>
    </submittedName>
</protein>
<organism evidence="2 3">
    <name type="scientific">Acrobeloides nanus</name>
    <dbReference type="NCBI Taxonomy" id="290746"/>
    <lineage>
        <taxon>Eukaryota</taxon>
        <taxon>Metazoa</taxon>
        <taxon>Ecdysozoa</taxon>
        <taxon>Nematoda</taxon>
        <taxon>Chromadorea</taxon>
        <taxon>Rhabditida</taxon>
        <taxon>Tylenchina</taxon>
        <taxon>Cephalobomorpha</taxon>
        <taxon>Cephaloboidea</taxon>
        <taxon>Cephalobidae</taxon>
        <taxon>Acrobeloides</taxon>
    </lineage>
</organism>